<keyword evidence="2" id="KW-1185">Reference proteome</keyword>
<organism evidence="1 2">
    <name type="scientific">Jatropha curcas</name>
    <name type="common">Barbados nut</name>
    <dbReference type="NCBI Taxonomy" id="180498"/>
    <lineage>
        <taxon>Eukaryota</taxon>
        <taxon>Viridiplantae</taxon>
        <taxon>Streptophyta</taxon>
        <taxon>Embryophyta</taxon>
        <taxon>Tracheophyta</taxon>
        <taxon>Spermatophyta</taxon>
        <taxon>Magnoliopsida</taxon>
        <taxon>eudicotyledons</taxon>
        <taxon>Gunneridae</taxon>
        <taxon>Pentapetalae</taxon>
        <taxon>rosids</taxon>
        <taxon>fabids</taxon>
        <taxon>Malpighiales</taxon>
        <taxon>Euphorbiaceae</taxon>
        <taxon>Crotonoideae</taxon>
        <taxon>Jatropheae</taxon>
        <taxon>Jatropha</taxon>
    </lineage>
</organism>
<reference evidence="1 2" key="1">
    <citation type="journal article" date="2014" name="PLoS ONE">
        <title>Global Analysis of Gene Expression Profiles in Physic Nut (Jatropha curcas L.) Seedlings Exposed to Salt Stress.</title>
        <authorList>
            <person name="Zhang L."/>
            <person name="Zhang C."/>
            <person name="Wu P."/>
            <person name="Chen Y."/>
            <person name="Li M."/>
            <person name="Jiang H."/>
            <person name="Wu G."/>
        </authorList>
    </citation>
    <scope>NUCLEOTIDE SEQUENCE [LARGE SCALE GENOMIC DNA]</scope>
    <source>
        <strain evidence="2">cv. GZQX0401</strain>
        <tissue evidence="1">Young leaves</tissue>
    </source>
</reference>
<sequence>MAKLKARDPKKDWDFIKCIYLDDDEEIKEVKDQKAMGTQEEVERGLSQDALVKDQHVAELDPIKE</sequence>
<gene>
    <name evidence="1" type="ORF">JCGZ_25403</name>
</gene>
<dbReference type="AlphaFoldDB" id="A0A067JLN1"/>
<dbReference type="Proteomes" id="UP000027138">
    <property type="component" value="Unassembled WGS sequence"/>
</dbReference>
<protein>
    <submittedName>
        <fullName evidence="1">Uncharacterized protein</fullName>
    </submittedName>
</protein>
<evidence type="ECO:0000313" key="2">
    <source>
        <dbReference type="Proteomes" id="UP000027138"/>
    </source>
</evidence>
<evidence type="ECO:0000313" key="1">
    <source>
        <dbReference type="EMBL" id="KDP24782.1"/>
    </source>
</evidence>
<dbReference type="EMBL" id="KK915064">
    <property type="protein sequence ID" value="KDP24782.1"/>
    <property type="molecule type" value="Genomic_DNA"/>
</dbReference>
<name>A0A067JLN1_JATCU</name>
<accession>A0A067JLN1</accession>
<proteinExistence type="predicted"/>